<proteinExistence type="predicted"/>
<reference evidence="3" key="1">
    <citation type="submission" date="2017-11" db="EMBL/GenBank/DDBJ databases">
        <authorList>
            <person name="Watanabe M."/>
            <person name="Kojima H."/>
        </authorList>
    </citation>
    <scope>NUCLEOTIDE SEQUENCE [LARGE SCALE GENOMIC DNA]</scope>
    <source>
        <strain evidence="3">Tokyo 01</strain>
    </source>
</reference>
<dbReference type="AlphaFoldDB" id="A0A401FYB3"/>
<protein>
    <submittedName>
        <fullName evidence="2">Uncharacterized protein</fullName>
    </submittedName>
</protein>
<evidence type="ECO:0000313" key="2">
    <source>
        <dbReference type="EMBL" id="GBC61933.1"/>
    </source>
</evidence>
<dbReference type="EMBL" id="BEXT01000001">
    <property type="protein sequence ID" value="GBC61933.1"/>
    <property type="molecule type" value="Genomic_DNA"/>
</dbReference>
<keyword evidence="3" id="KW-1185">Reference proteome</keyword>
<name>A0A401FYB3_9BACT</name>
<reference evidence="3" key="2">
    <citation type="submission" date="2019-01" db="EMBL/GenBank/DDBJ databases">
        <title>Genome sequence of Desulfonema ishimotonii strain Tokyo 01.</title>
        <authorList>
            <person name="Fukui M."/>
        </authorList>
    </citation>
    <scope>NUCLEOTIDE SEQUENCE [LARGE SCALE GENOMIC DNA]</scope>
    <source>
        <strain evidence="3">Tokyo 01</strain>
    </source>
</reference>
<gene>
    <name evidence="2" type="ORF">DENIS_2895</name>
</gene>
<evidence type="ECO:0000256" key="1">
    <source>
        <dbReference type="SAM" id="MobiDB-lite"/>
    </source>
</evidence>
<evidence type="ECO:0000313" key="3">
    <source>
        <dbReference type="Proteomes" id="UP000288096"/>
    </source>
</evidence>
<accession>A0A401FYB3</accession>
<sequence>MNRDWNPHWNAKKREASPDMKKIDGEKEARLITPACSQPIPDGPCGCLLTKQWKWK</sequence>
<comment type="caution">
    <text evidence="2">The sequence shown here is derived from an EMBL/GenBank/DDBJ whole genome shotgun (WGS) entry which is preliminary data.</text>
</comment>
<dbReference type="Proteomes" id="UP000288096">
    <property type="component" value="Unassembled WGS sequence"/>
</dbReference>
<organism evidence="2 3">
    <name type="scientific">Desulfonema ishimotonii</name>
    <dbReference type="NCBI Taxonomy" id="45657"/>
    <lineage>
        <taxon>Bacteria</taxon>
        <taxon>Pseudomonadati</taxon>
        <taxon>Thermodesulfobacteriota</taxon>
        <taxon>Desulfobacteria</taxon>
        <taxon>Desulfobacterales</taxon>
        <taxon>Desulfococcaceae</taxon>
        <taxon>Desulfonema</taxon>
    </lineage>
</organism>
<feature type="region of interest" description="Disordered" evidence="1">
    <location>
        <begin position="1"/>
        <end position="23"/>
    </location>
</feature>